<dbReference type="InterPro" id="IPR052895">
    <property type="entry name" value="HetReg/Transcr_Mod"/>
</dbReference>
<proteinExistence type="predicted"/>
<evidence type="ECO:0000313" key="3">
    <source>
        <dbReference type="Proteomes" id="UP000800235"/>
    </source>
</evidence>
<name>A0A9P4U0T9_9PEZI</name>
<dbReference type="AlphaFoldDB" id="A0A9P4U0T9"/>
<organism evidence="2 3">
    <name type="scientific">Tothia fuscella</name>
    <dbReference type="NCBI Taxonomy" id="1048955"/>
    <lineage>
        <taxon>Eukaryota</taxon>
        <taxon>Fungi</taxon>
        <taxon>Dikarya</taxon>
        <taxon>Ascomycota</taxon>
        <taxon>Pezizomycotina</taxon>
        <taxon>Dothideomycetes</taxon>
        <taxon>Pleosporomycetidae</taxon>
        <taxon>Venturiales</taxon>
        <taxon>Cylindrosympodiaceae</taxon>
        <taxon>Tothia</taxon>
    </lineage>
</organism>
<gene>
    <name evidence="2" type="ORF">EJ08DRAFT_659251</name>
</gene>
<dbReference type="EMBL" id="MU007027">
    <property type="protein sequence ID" value="KAF2432247.1"/>
    <property type="molecule type" value="Genomic_DNA"/>
</dbReference>
<protein>
    <recommendedName>
        <fullName evidence="1">Heterokaryon incompatibility domain-containing protein</fullName>
    </recommendedName>
</protein>
<evidence type="ECO:0000313" key="2">
    <source>
        <dbReference type="EMBL" id="KAF2432247.1"/>
    </source>
</evidence>
<sequence length="389" mass="44225">MGSIYSNAELVIAWIGAEDGQLSLAMKTCQTIASERKKNPQYYQDLRWMQKYPWLLQVDQNVNTGIPNQAWKAVVSFFARPYWRRVWILQEMALAKKLWIMSSADVIDFDDLVHFCSVCHTISRANSIKPVFFPSKLWMSLSYRGTLAVRVISLKVLLAGLMTRPVTHEKVRYDTLTYTRRHLATDPRDKIFALQGLMKNIVTPDYDKSVAEVYCDFAGNISGLKRVDLKSFEGQSWVSHALAICLKLYHSRFRSGEVCAWLEELKTGFDHDPLASIGPGLILSERWGTDDALQASQSWFSPVATHIRGVFKNYRFFSTAKGYYGWAPPGALPGDLVSILHKSSVPVLLRPEKDYYKHVGNCFVLGFMDGEASKYVSKGSLQIQEFVIH</sequence>
<dbReference type="PANTHER" id="PTHR24148:SF73">
    <property type="entry name" value="HET DOMAIN PROTEIN (AFU_ORTHOLOGUE AFUA_8G01020)"/>
    <property type="match status" value="1"/>
</dbReference>
<dbReference type="InterPro" id="IPR010730">
    <property type="entry name" value="HET"/>
</dbReference>
<dbReference type="OrthoDB" id="2157530at2759"/>
<reference evidence="2" key="1">
    <citation type="journal article" date="2020" name="Stud. Mycol.">
        <title>101 Dothideomycetes genomes: a test case for predicting lifestyles and emergence of pathogens.</title>
        <authorList>
            <person name="Haridas S."/>
            <person name="Albert R."/>
            <person name="Binder M."/>
            <person name="Bloem J."/>
            <person name="Labutti K."/>
            <person name="Salamov A."/>
            <person name="Andreopoulos B."/>
            <person name="Baker S."/>
            <person name="Barry K."/>
            <person name="Bills G."/>
            <person name="Bluhm B."/>
            <person name="Cannon C."/>
            <person name="Castanera R."/>
            <person name="Culley D."/>
            <person name="Daum C."/>
            <person name="Ezra D."/>
            <person name="Gonzalez J."/>
            <person name="Henrissat B."/>
            <person name="Kuo A."/>
            <person name="Liang C."/>
            <person name="Lipzen A."/>
            <person name="Lutzoni F."/>
            <person name="Magnuson J."/>
            <person name="Mondo S."/>
            <person name="Nolan M."/>
            <person name="Ohm R."/>
            <person name="Pangilinan J."/>
            <person name="Park H.-J."/>
            <person name="Ramirez L."/>
            <person name="Alfaro M."/>
            <person name="Sun H."/>
            <person name="Tritt A."/>
            <person name="Yoshinaga Y."/>
            <person name="Zwiers L.-H."/>
            <person name="Turgeon B."/>
            <person name="Goodwin S."/>
            <person name="Spatafora J."/>
            <person name="Crous P."/>
            <person name="Grigoriev I."/>
        </authorList>
    </citation>
    <scope>NUCLEOTIDE SEQUENCE</scope>
    <source>
        <strain evidence="2">CBS 130266</strain>
    </source>
</reference>
<dbReference type="PANTHER" id="PTHR24148">
    <property type="entry name" value="ANKYRIN REPEAT DOMAIN-CONTAINING PROTEIN 39 HOMOLOG-RELATED"/>
    <property type="match status" value="1"/>
</dbReference>
<keyword evidence="3" id="KW-1185">Reference proteome</keyword>
<dbReference type="Pfam" id="PF26639">
    <property type="entry name" value="Het-6_barrel"/>
    <property type="match status" value="1"/>
</dbReference>
<evidence type="ECO:0000259" key="1">
    <source>
        <dbReference type="Pfam" id="PF06985"/>
    </source>
</evidence>
<accession>A0A9P4U0T9</accession>
<comment type="caution">
    <text evidence="2">The sequence shown here is derived from an EMBL/GenBank/DDBJ whole genome shotgun (WGS) entry which is preliminary data.</text>
</comment>
<feature type="domain" description="Heterokaryon incompatibility" evidence="1">
    <location>
        <begin position="1"/>
        <end position="91"/>
    </location>
</feature>
<dbReference type="Proteomes" id="UP000800235">
    <property type="component" value="Unassembled WGS sequence"/>
</dbReference>
<dbReference type="Pfam" id="PF06985">
    <property type="entry name" value="HET"/>
    <property type="match status" value="1"/>
</dbReference>